<accession>A0ABY7E8A4</accession>
<keyword evidence="1" id="KW-0732">Signal</keyword>
<organism evidence="3 4">
    <name type="scientific">Mya arenaria</name>
    <name type="common">Soft-shell clam</name>
    <dbReference type="NCBI Taxonomy" id="6604"/>
    <lineage>
        <taxon>Eukaryota</taxon>
        <taxon>Metazoa</taxon>
        <taxon>Spiralia</taxon>
        <taxon>Lophotrochozoa</taxon>
        <taxon>Mollusca</taxon>
        <taxon>Bivalvia</taxon>
        <taxon>Autobranchia</taxon>
        <taxon>Heteroconchia</taxon>
        <taxon>Euheterodonta</taxon>
        <taxon>Imparidentia</taxon>
        <taxon>Neoheterodontei</taxon>
        <taxon>Myida</taxon>
        <taxon>Myoidea</taxon>
        <taxon>Myidae</taxon>
        <taxon>Mya</taxon>
    </lineage>
</organism>
<evidence type="ECO:0000259" key="2">
    <source>
        <dbReference type="PROSITE" id="PS50835"/>
    </source>
</evidence>
<feature type="signal peptide" evidence="1">
    <location>
        <begin position="1"/>
        <end position="23"/>
    </location>
</feature>
<feature type="domain" description="Ig-like" evidence="2">
    <location>
        <begin position="131"/>
        <end position="171"/>
    </location>
</feature>
<evidence type="ECO:0000256" key="1">
    <source>
        <dbReference type="SAM" id="SignalP"/>
    </source>
</evidence>
<sequence>MKRIMRTLTCCCFFILLKTYGCTEVVLSTDRTFVSENLTLTFTCSTTNDASYIGVHKHYHILVRMGYINNNCTIRRYDNLLSSCSCINNKTYKCTTQPMTRLNNTDEWYCIASVEGIAFKSNVVSIDVRVPIALVTLRPDLDKPMTVNEEETLLFTCNAFNGLPAANITWFMKIIQTILTAILLCQIIQ</sequence>
<gene>
    <name evidence="3" type="ORF">MAR_021601</name>
</gene>
<proteinExistence type="predicted"/>
<keyword evidence="4" id="KW-1185">Reference proteome</keyword>
<name>A0ABY7E8A4_MYAAR</name>
<dbReference type="InterPro" id="IPR007110">
    <property type="entry name" value="Ig-like_dom"/>
</dbReference>
<dbReference type="PROSITE" id="PS50835">
    <property type="entry name" value="IG_LIKE"/>
    <property type="match status" value="1"/>
</dbReference>
<dbReference type="Proteomes" id="UP001164746">
    <property type="component" value="Chromosome 5"/>
</dbReference>
<dbReference type="EMBL" id="CP111016">
    <property type="protein sequence ID" value="WAR06232.1"/>
    <property type="molecule type" value="Genomic_DNA"/>
</dbReference>
<reference evidence="3" key="1">
    <citation type="submission" date="2022-11" db="EMBL/GenBank/DDBJ databases">
        <title>Centuries of genome instability and evolution in soft-shell clam transmissible cancer (bioRxiv).</title>
        <authorList>
            <person name="Hart S.F.M."/>
            <person name="Yonemitsu M.A."/>
            <person name="Giersch R.M."/>
            <person name="Beal B.F."/>
            <person name="Arriagada G."/>
            <person name="Davis B.W."/>
            <person name="Ostrander E.A."/>
            <person name="Goff S.P."/>
            <person name="Metzger M.J."/>
        </authorList>
    </citation>
    <scope>NUCLEOTIDE SEQUENCE</scope>
    <source>
        <strain evidence="3">MELC-2E11</strain>
        <tissue evidence="3">Siphon/mantle</tissue>
    </source>
</reference>
<evidence type="ECO:0000313" key="3">
    <source>
        <dbReference type="EMBL" id="WAR06232.1"/>
    </source>
</evidence>
<feature type="chain" id="PRO_5045818942" description="Ig-like domain-containing protein" evidence="1">
    <location>
        <begin position="24"/>
        <end position="189"/>
    </location>
</feature>
<evidence type="ECO:0000313" key="4">
    <source>
        <dbReference type="Proteomes" id="UP001164746"/>
    </source>
</evidence>
<protein>
    <recommendedName>
        <fullName evidence="2">Ig-like domain-containing protein</fullName>
    </recommendedName>
</protein>